<proteinExistence type="predicted"/>
<organism evidence="2 3">
    <name type="scientific">Acyrthosiphon pisum</name>
    <name type="common">Pea aphid</name>
    <dbReference type="NCBI Taxonomy" id="7029"/>
    <lineage>
        <taxon>Eukaryota</taxon>
        <taxon>Metazoa</taxon>
        <taxon>Ecdysozoa</taxon>
        <taxon>Arthropoda</taxon>
        <taxon>Hexapoda</taxon>
        <taxon>Insecta</taxon>
        <taxon>Pterygota</taxon>
        <taxon>Neoptera</taxon>
        <taxon>Paraneoptera</taxon>
        <taxon>Hemiptera</taxon>
        <taxon>Sternorrhyncha</taxon>
        <taxon>Aphidomorpha</taxon>
        <taxon>Aphidoidea</taxon>
        <taxon>Aphididae</taxon>
        <taxon>Macrosiphini</taxon>
        <taxon>Acyrthosiphon</taxon>
    </lineage>
</organism>
<keyword evidence="3" id="KW-1185">Reference proteome</keyword>
<name>A0A8R2A7U8_ACYPI</name>
<reference evidence="3" key="1">
    <citation type="submission" date="2010-06" db="EMBL/GenBank/DDBJ databases">
        <authorList>
            <person name="Jiang H."/>
            <person name="Abraham K."/>
            <person name="Ali S."/>
            <person name="Alsbrooks S.L."/>
            <person name="Anim B.N."/>
            <person name="Anosike U.S."/>
            <person name="Attaway T."/>
            <person name="Bandaranaike D.P."/>
            <person name="Battles P.K."/>
            <person name="Bell S.N."/>
            <person name="Bell A.V."/>
            <person name="Beltran B."/>
            <person name="Bickham C."/>
            <person name="Bustamante Y."/>
            <person name="Caleb T."/>
            <person name="Canada A."/>
            <person name="Cardenas V."/>
            <person name="Carter K."/>
            <person name="Chacko J."/>
            <person name="Chandrabose M.N."/>
            <person name="Chavez D."/>
            <person name="Chavez A."/>
            <person name="Chen L."/>
            <person name="Chu H.-S."/>
            <person name="Claassen K.J."/>
            <person name="Cockrell R."/>
            <person name="Collins M."/>
            <person name="Cooper J.A."/>
            <person name="Cree A."/>
            <person name="Curry S.M."/>
            <person name="Da Y."/>
            <person name="Dao M.D."/>
            <person name="Das B."/>
            <person name="Davila M.-L."/>
            <person name="Davy-Carroll L."/>
            <person name="Denson S."/>
            <person name="Dinh H."/>
            <person name="Ebong V.E."/>
            <person name="Edwards J.R."/>
            <person name="Egan A."/>
            <person name="El-Daye J."/>
            <person name="Escobedo L."/>
            <person name="Fernandez S."/>
            <person name="Fernando P.R."/>
            <person name="Flagg N."/>
            <person name="Forbes L.D."/>
            <person name="Fowler R.G."/>
            <person name="Fu Q."/>
            <person name="Gabisi R.A."/>
            <person name="Ganer J."/>
            <person name="Garbino Pronczuk A."/>
            <person name="Garcia R.M."/>
            <person name="Garner T."/>
            <person name="Garrett T.E."/>
            <person name="Gonzalez D.A."/>
            <person name="Hamid H."/>
            <person name="Hawkins E.S."/>
            <person name="Hirani K."/>
            <person name="Hogues M.E."/>
            <person name="Hollins B."/>
            <person name="Hsiao C.-H."/>
            <person name="Jabil R."/>
            <person name="James M.L."/>
            <person name="Jhangiani S.N."/>
            <person name="Johnson B."/>
            <person name="Johnson Q."/>
            <person name="Joshi V."/>
            <person name="Kalu J.B."/>
            <person name="Kam C."/>
            <person name="Kashfia A."/>
            <person name="Keebler J."/>
            <person name="Kisamo H."/>
            <person name="Kovar C.L."/>
            <person name="Lago L.A."/>
            <person name="Lai C.-Y."/>
            <person name="Laidlaw J."/>
            <person name="Lara F."/>
            <person name="Le T.-K."/>
            <person name="Lee S.L."/>
            <person name="Legall F.H."/>
            <person name="Lemon S.J."/>
            <person name="Lewis L.R."/>
            <person name="Li B."/>
            <person name="Liu Y."/>
            <person name="Liu Y.-S."/>
            <person name="Lopez J."/>
            <person name="Lozado R.J."/>
            <person name="Lu J."/>
            <person name="Madu R.C."/>
            <person name="Maheshwari M."/>
            <person name="Maheshwari R."/>
            <person name="Malloy K."/>
            <person name="Martinez E."/>
            <person name="Mathew T."/>
            <person name="Mercado I.C."/>
            <person name="Mercado C."/>
            <person name="Meyer B."/>
            <person name="Montgomery K."/>
            <person name="Morgan M.B."/>
            <person name="Munidasa M."/>
            <person name="Nazareth L.V."/>
            <person name="Nelson J."/>
            <person name="Ng B.M."/>
            <person name="Nguyen N.B."/>
            <person name="Nguyen P.Q."/>
            <person name="Nguyen T."/>
            <person name="Obregon M."/>
            <person name="Okwuonu G.O."/>
            <person name="Onwere C.G."/>
            <person name="Orozco G."/>
            <person name="Parra A."/>
            <person name="Patel S."/>
            <person name="Patil S."/>
            <person name="Perez A."/>
            <person name="Perez Y."/>
            <person name="Pham C."/>
            <person name="Primus E.L."/>
            <person name="Pu L.-L."/>
            <person name="Puazo M."/>
            <person name="Qin X."/>
            <person name="Quiroz J.B."/>
            <person name="Reese J."/>
            <person name="Richards S."/>
            <person name="Rives C.M."/>
            <person name="Robberts R."/>
            <person name="Ruiz S.J."/>
            <person name="Ruiz M.J."/>
            <person name="Santibanez J."/>
            <person name="Schneider B.W."/>
            <person name="Sisson I."/>
            <person name="Smith M."/>
            <person name="Sodergren E."/>
            <person name="Song X.-Z."/>
            <person name="Song B.B."/>
            <person name="Summersgill H."/>
            <person name="Thelus R."/>
            <person name="Thornton R.D."/>
            <person name="Trejos Z.Y."/>
            <person name="Usmani K."/>
            <person name="Vattathil S."/>
            <person name="Villasana D."/>
            <person name="Walker D.L."/>
            <person name="Wang S."/>
            <person name="Wang K."/>
            <person name="White C.S."/>
            <person name="Williams A.C."/>
            <person name="Williamson J."/>
            <person name="Wilson K."/>
            <person name="Woghiren I.O."/>
            <person name="Woodworth J.R."/>
            <person name="Worley K.C."/>
            <person name="Wright R.A."/>
            <person name="Wu W."/>
            <person name="Young L."/>
            <person name="Zhang L."/>
            <person name="Zhang J."/>
            <person name="Zhu Y."/>
            <person name="Muzny D.M."/>
            <person name="Weinstock G."/>
            <person name="Gibbs R.A."/>
        </authorList>
    </citation>
    <scope>NUCLEOTIDE SEQUENCE [LARGE SCALE GENOMIC DNA]</scope>
    <source>
        <strain evidence="3">LSR1</strain>
    </source>
</reference>
<dbReference type="RefSeq" id="XP_003240167.1">
    <property type="nucleotide sequence ID" value="XM_003240119.3"/>
</dbReference>
<dbReference type="GeneID" id="100571857"/>
<protein>
    <submittedName>
        <fullName evidence="2">Uncharacterized protein</fullName>
    </submittedName>
</protein>
<dbReference type="AlphaFoldDB" id="A0A8R2A7U8"/>
<evidence type="ECO:0000256" key="1">
    <source>
        <dbReference type="SAM" id="MobiDB-lite"/>
    </source>
</evidence>
<dbReference type="Proteomes" id="UP000007819">
    <property type="component" value="Chromosome X"/>
</dbReference>
<sequence length="172" mass="19863">MSFSNTNISDYEESMTESDNNYNEVKPETTKKQNKTKRDVKLKKNMCKTKVKKNISYLDRIGPLIKDVKVNNELINSIMVKQSDEIVNIKLPFDNEVCSDYWTINHYKIKNIQNLIATDRWKEAECSVKVSITDLAKDQGLANDLSNIIQTIFTRFMSDPNKKIGCIKKSKS</sequence>
<dbReference type="EnsemblMetazoa" id="XM_003240119.4">
    <property type="protein sequence ID" value="XP_003240167.1"/>
    <property type="gene ID" value="LOC100571857"/>
</dbReference>
<dbReference type="KEGG" id="api:100571857"/>
<accession>A0A8R2A7U8</accession>
<reference evidence="2" key="2">
    <citation type="submission" date="2022-06" db="UniProtKB">
        <authorList>
            <consortium name="EnsemblMetazoa"/>
        </authorList>
    </citation>
    <scope>IDENTIFICATION</scope>
</reference>
<evidence type="ECO:0000313" key="2">
    <source>
        <dbReference type="EnsemblMetazoa" id="XP_003240167.1"/>
    </source>
</evidence>
<evidence type="ECO:0000313" key="3">
    <source>
        <dbReference type="Proteomes" id="UP000007819"/>
    </source>
</evidence>
<feature type="compositionally biased region" description="Basic and acidic residues" evidence="1">
    <location>
        <begin position="25"/>
        <end position="39"/>
    </location>
</feature>
<dbReference type="OrthoDB" id="6604097at2759"/>
<feature type="region of interest" description="Disordered" evidence="1">
    <location>
        <begin position="1"/>
        <end position="39"/>
    </location>
</feature>